<dbReference type="AlphaFoldDB" id="A0A3M7CGW1"/>
<dbReference type="EMBL" id="QWIN01000462">
    <property type="protein sequence ID" value="RMY51378.1"/>
    <property type="molecule type" value="Genomic_DNA"/>
</dbReference>
<dbReference type="CDD" id="cd15482">
    <property type="entry name" value="Sialidase_non-viral"/>
    <property type="match status" value="1"/>
</dbReference>
<dbReference type="SUPFAM" id="SSF50939">
    <property type="entry name" value="Sialidases"/>
    <property type="match status" value="1"/>
</dbReference>
<reference evidence="2 3" key="1">
    <citation type="journal article" date="2018" name="BMC Genomics">
        <title>Genomic evidence for intraspecific hybridization in a clonal and extremely halotolerant yeast.</title>
        <authorList>
            <person name="Gostincar C."/>
            <person name="Stajich J.E."/>
            <person name="Zupancic J."/>
            <person name="Zalar P."/>
            <person name="Gunde-Cimerman N."/>
        </authorList>
    </citation>
    <scope>NUCLEOTIDE SEQUENCE [LARGE SCALE GENOMIC DNA]</scope>
    <source>
        <strain evidence="2 3">EXF-151</strain>
    </source>
</reference>
<evidence type="ECO:0000313" key="3">
    <source>
        <dbReference type="Proteomes" id="UP000270230"/>
    </source>
</evidence>
<dbReference type="PANTHER" id="PTHR43752">
    <property type="entry name" value="BNR/ASP-BOX REPEAT FAMILY PROTEIN"/>
    <property type="match status" value="1"/>
</dbReference>
<dbReference type="InterPro" id="IPR036278">
    <property type="entry name" value="Sialidase_sf"/>
</dbReference>
<gene>
    <name evidence="2" type="ORF">D0865_06388</name>
</gene>
<dbReference type="VEuPathDB" id="FungiDB:BTJ68_02592"/>
<dbReference type="InterPro" id="IPR011040">
    <property type="entry name" value="Sialidase"/>
</dbReference>
<dbReference type="OrthoDB" id="504663at2759"/>
<protein>
    <recommendedName>
        <fullName evidence="1">Sialidase domain-containing protein</fullName>
    </recommendedName>
</protein>
<dbReference type="Gene3D" id="2.120.10.10">
    <property type="match status" value="1"/>
</dbReference>
<organism evidence="2 3">
    <name type="scientific">Hortaea werneckii</name>
    <name type="common">Black yeast</name>
    <name type="synonym">Cladosporium werneckii</name>
    <dbReference type="NCBI Taxonomy" id="91943"/>
    <lineage>
        <taxon>Eukaryota</taxon>
        <taxon>Fungi</taxon>
        <taxon>Dikarya</taxon>
        <taxon>Ascomycota</taxon>
        <taxon>Pezizomycotina</taxon>
        <taxon>Dothideomycetes</taxon>
        <taxon>Dothideomycetidae</taxon>
        <taxon>Mycosphaerellales</taxon>
        <taxon>Teratosphaeriaceae</taxon>
        <taxon>Hortaea</taxon>
    </lineage>
</organism>
<sequence length="391" mass="43366">MGSRGVEEPDFDARYMKPAETPLPHQYCFIPSATPQCHASNLLLLRNGDLLCAWFGGTQEGKPDISIYLSRKAANSKAWTDAEKVTFDNSRSEQNPVLFESPSGDIWLLYTSQNAGDQDSALVKRQISTNGGHSWSQPELLFSEPGTFIRQPVVPLENGTLVIPTFKCRTEPGTRWIGNDDISGIRISQDQGQSWREQEVPNSFGAVHMEIQRLKSGGGYLALYRSRWADYIYLSQSANGIDWSEPQPTTLPNPNAGICFNVLSSGRVLVVYNHSSKANALGQREGLYDDIAEAGDVRKNQTSKHAGKEAFWGAPRAPLCLAWSDDEGKSWTSKVLEEGDGYCMTNNSEEKLNRELSYPSMTLGADGVVHIAFTFWRQKIKYVQLDTSAIG</sequence>
<name>A0A3M7CGW1_HORWE</name>
<comment type="caution">
    <text evidence="2">The sequence shown here is derived from an EMBL/GenBank/DDBJ whole genome shotgun (WGS) entry which is preliminary data.</text>
</comment>
<dbReference type="PANTHER" id="PTHR43752:SF2">
    <property type="entry name" value="BNR_ASP-BOX REPEAT FAMILY PROTEIN"/>
    <property type="match status" value="1"/>
</dbReference>
<dbReference type="Proteomes" id="UP000270230">
    <property type="component" value="Unassembled WGS sequence"/>
</dbReference>
<dbReference type="Pfam" id="PF13088">
    <property type="entry name" value="BNR_2"/>
    <property type="match status" value="1"/>
</dbReference>
<feature type="domain" description="Sialidase" evidence="1">
    <location>
        <begin position="48"/>
        <end position="371"/>
    </location>
</feature>
<evidence type="ECO:0000313" key="2">
    <source>
        <dbReference type="EMBL" id="RMY51378.1"/>
    </source>
</evidence>
<accession>A0A3M7CGW1</accession>
<evidence type="ECO:0000259" key="1">
    <source>
        <dbReference type="Pfam" id="PF13088"/>
    </source>
</evidence>
<proteinExistence type="predicted"/>